<dbReference type="PANTHER" id="PTHR37313:SF1">
    <property type="entry name" value="UPF0749 PROTEIN RV1823"/>
    <property type="match status" value="1"/>
</dbReference>
<evidence type="ECO:0000313" key="3">
    <source>
        <dbReference type="EMBL" id="RBP99265.1"/>
    </source>
</evidence>
<proteinExistence type="inferred from homology"/>
<gene>
    <name evidence="3" type="ORF">CRD59_04355</name>
</gene>
<evidence type="ECO:0000313" key="4">
    <source>
        <dbReference type="Proteomes" id="UP000252345"/>
    </source>
</evidence>
<dbReference type="PANTHER" id="PTHR37313">
    <property type="entry name" value="UPF0749 PROTEIN RV1825"/>
    <property type="match status" value="1"/>
</dbReference>
<keyword evidence="2" id="KW-0812">Transmembrane</keyword>
<dbReference type="EMBL" id="PDCH01000007">
    <property type="protein sequence ID" value="RBP99265.1"/>
    <property type="molecule type" value="Genomic_DNA"/>
</dbReference>
<keyword evidence="4" id="KW-1185">Reference proteome</keyword>
<feature type="transmembrane region" description="Helical" evidence="2">
    <location>
        <begin position="117"/>
        <end position="141"/>
    </location>
</feature>
<dbReference type="InterPro" id="IPR010273">
    <property type="entry name" value="DUF881"/>
</dbReference>
<keyword evidence="2" id="KW-0472">Membrane</keyword>
<comment type="caution">
    <text evidence="3">The sequence shown here is derived from an EMBL/GenBank/DDBJ whole genome shotgun (WGS) entry which is preliminary data.</text>
</comment>
<dbReference type="Proteomes" id="UP000252345">
    <property type="component" value="Unassembled WGS sequence"/>
</dbReference>
<name>A0A366KBZ7_9BIFI</name>
<keyword evidence="2" id="KW-1133">Transmembrane helix</keyword>
<protein>
    <recommendedName>
        <fullName evidence="5">DUF881 domain-containing protein</fullName>
    </recommendedName>
</protein>
<evidence type="ECO:0000256" key="2">
    <source>
        <dbReference type="SAM" id="Phobius"/>
    </source>
</evidence>
<accession>A0A366KBZ7</accession>
<evidence type="ECO:0008006" key="5">
    <source>
        <dbReference type="Google" id="ProtNLM"/>
    </source>
</evidence>
<organism evidence="3 4">
    <name type="scientific">Bifidobacterium xylocopae</name>
    <dbReference type="NCBI Taxonomy" id="2493119"/>
    <lineage>
        <taxon>Bacteria</taxon>
        <taxon>Bacillati</taxon>
        <taxon>Actinomycetota</taxon>
        <taxon>Actinomycetes</taxon>
        <taxon>Bifidobacteriales</taxon>
        <taxon>Bifidobacteriaceae</taxon>
        <taxon>Bifidobacterium</taxon>
    </lineage>
</organism>
<dbReference type="Pfam" id="PF05949">
    <property type="entry name" value="DUF881"/>
    <property type="match status" value="1"/>
</dbReference>
<reference evidence="3 4" key="1">
    <citation type="submission" date="2017-10" db="EMBL/GenBank/DDBJ databases">
        <title>Bifidobacterium xylocopum sp. nov. and Bifidobacterium aemilianum sp. nov., from the carpenter bee (Xylocopa violacea) digestive tract.</title>
        <authorList>
            <person name="Alberoni D."/>
            <person name="Baffoni L."/>
            <person name="Di Gioia D."/>
            <person name="Gaggia F."/>
            <person name="Biavati B."/>
        </authorList>
    </citation>
    <scope>NUCLEOTIDE SEQUENCE [LARGE SCALE GENOMIC DNA]</scope>
    <source>
        <strain evidence="3 4">XV2</strain>
    </source>
</reference>
<sequence>MGSGTVLVGGPSVCSTGTVPVEGGASGMIDQSPLPASFPVPPERALIHRRVVFSGLVGALGSHNVREEGGSGIAPGRRSVRDESLRLIDDLTNRPMDPLFEDARLMPRPTRSALSVWASRIVVFIICAAVGIGVTSVVQVLHKDPRQKVREKLISQIQEVSSRSDTLSGQISGLQGQIDHLSAQVGAADARRSGSVDDILNGSAAVRGPGVILVVSDPLNGQDSRDKPGQVRVVTDTDLQWFVSRLWSAGAEAIAINGRRIGTQTSIRLAGQTVLVGTDSVQSPYRIEAIGDAGTLSDQFKRADQRDYLNGLRKASITLQVSSSRDIRLNAVGVPELRYAKKGR</sequence>
<dbReference type="AlphaFoldDB" id="A0A366KBZ7"/>
<dbReference type="Gene3D" id="3.30.70.1880">
    <property type="entry name" value="Protein of unknown function DUF881"/>
    <property type="match status" value="1"/>
</dbReference>
<comment type="similarity">
    <text evidence="1">Belongs to the UPF0749 family.</text>
</comment>
<evidence type="ECO:0000256" key="1">
    <source>
        <dbReference type="ARBA" id="ARBA00009108"/>
    </source>
</evidence>
<dbReference type="GO" id="GO:0005886">
    <property type="term" value="C:plasma membrane"/>
    <property type="evidence" value="ECO:0007669"/>
    <property type="project" value="TreeGrafter"/>
</dbReference>